<dbReference type="Proteomes" id="UP000315112">
    <property type="component" value="Unassembled WGS sequence"/>
</dbReference>
<dbReference type="AlphaFoldDB" id="A0A562PJ27"/>
<sequence length="48" mass="5350">MGSGAYVRSRTLTVARYTHRPLIAPLMCGTEPSACCRFGYNFTTFPFT</sequence>
<dbReference type="EMBL" id="VLKW01000009">
    <property type="protein sequence ID" value="TWI44429.1"/>
    <property type="molecule type" value="Genomic_DNA"/>
</dbReference>
<name>A0A562PJ27_9BURK</name>
<comment type="caution">
    <text evidence="1">The sequence shown here is derived from an EMBL/GenBank/DDBJ whole genome shotgun (WGS) entry which is preliminary data.</text>
</comment>
<evidence type="ECO:0000313" key="2">
    <source>
        <dbReference type="Proteomes" id="UP000315112"/>
    </source>
</evidence>
<reference evidence="1 2" key="1">
    <citation type="journal article" date="2015" name="Stand. Genomic Sci.">
        <title>Genomic Encyclopedia of Bacterial and Archaeal Type Strains, Phase III: the genomes of soil and plant-associated and newly described type strains.</title>
        <authorList>
            <person name="Whitman W.B."/>
            <person name="Woyke T."/>
            <person name="Klenk H.P."/>
            <person name="Zhou Y."/>
            <person name="Lilburn T.G."/>
            <person name="Beck B.J."/>
            <person name="De Vos P."/>
            <person name="Vandamme P."/>
            <person name="Eisen J.A."/>
            <person name="Garrity G."/>
            <person name="Hugenholtz P."/>
            <person name="Kyrpides N.C."/>
        </authorList>
    </citation>
    <scope>NUCLEOTIDE SEQUENCE [LARGE SCALE GENOMIC DNA]</scope>
    <source>
        <strain evidence="1 2">CGMCC 1.10685</strain>
    </source>
</reference>
<accession>A0A562PJ27</accession>
<gene>
    <name evidence="1" type="ORF">IP92_04379</name>
</gene>
<protein>
    <submittedName>
        <fullName evidence="1">Uncharacterized protein</fullName>
    </submittedName>
</protein>
<proteinExistence type="predicted"/>
<evidence type="ECO:0000313" key="1">
    <source>
        <dbReference type="EMBL" id="TWI44429.1"/>
    </source>
</evidence>
<organism evidence="1 2">
    <name type="scientific">Pseudoduganella flava</name>
    <dbReference type="NCBI Taxonomy" id="871742"/>
    <lineage>
        <taxon>Bacteria</taxon>
        <taxon>Pseudomonadati</taxon>
        <taxon>Pseudomonadota</taxon>
        <taxon>Betaproteobacteria</taxon>
        <taxon>Burkholderiales</taxon>
        <taxon>Oxalobacteraceae</taxon>
        <taxon>Telluria group</taxon>
        <taxon>Pseudoduganella</taxon>
    </lineage>
</organism>